<dbReference type="PANTHER" id="PTHR19134:SF449">
    <property type="entry name" value="TYROSINE-PROTEIN PHOSPHATASE 1"/>
    <property type="match status" value="1"/>
</dbReference>
<dbReference type="GO" id="GO:0004725">
    <property type="term" value="F:protein tyrosine phosphatase activity"/>
    <property type="evidence" value="ECO:0007669"/>
    <property type="project" value="InterPro"/>
</dbReference>
<dbReference type="Gene3D" id="3.90.190.10">
    <property type="entry name" value="Protein tyrosine phosphatase superfamily"/>
    <property type="match status" value="1"/>
</dbReference>
<dbReference type="AlphaFoldDB" id="A0A183ESF6"/>
<dbReference type="InterPro" id="IPR000242">
    <property type="entry name" value="PTP_cat"/>
</dbReference>
<dbReference type="Pfam" id="PF00102">
    <property type="entry name" value="Y_phosphatase"/>
    <property type="match status" value="1"/>
</dbReference>
<evidence type="ECO:0000259" key="1">
    <source>
        <dbReference type="PROSITE" id="PS50055"/>
    </source>
</evidence>
<evidence type="ECO:0000313" key="2">
    <source>
        <dbReference type="WBParaSite" id="GPUH_0002392701-mRNA-1"/>
    </source>
</evidence>
<dbReference type="PANTHER" id="PTHR19134">
    <property type="entry name" value="RECEPTOR-TYPE TYROSINE-PROTEIN PHOSPHATASE"/>
    <property type="match status" value="1"/>
</dbReference>
<dbReference type="SUPFAM" id="SSF52799">
    <property type="entry name" value="(Phosphotyrosine protein) phosphatases II"/>
    <property type="match status" value="1"/>
</dbReference>
<dbReference type="InterPro" id="IPR029021">
    <property type="entry name" value="Prot-tyrosine_phosphatase-like"/>
</dbReference>
<proteinExistence type="predicted"/>
<dbReference type="WBParaSite" id="GPUH_0002392701-mRNA-1">
    <property type="protein sequence ID" value="GPUH_0002392701-mRNA-1"/>
    <property type="gene ID" value="GPUH_0002392701"/>
</dbReference>
<dbReference type="PROSITE" id="PS50055">
    <property type="entry name" value="TYR_PHOSPHATASE_PTP"/>
    <property type="match status" value="1"/>
</dbReference>
<dbReference type="InterPro" id="IPR050348">
    <property type="entry name" value="Protein-Tyr_Phosphatase"/>
</dbReference>
<name>A0A183ESF6_9BILA</name>
<sequence length="118" mass="13838">LWWPAEKVVPESSESLIDLISRVLSLQSDHQNAGPIILHSRYHCSLSKKKNFFFAYFRDGSFKTGVYCCVSLLLERLKAENRVDVFQTVRSLQQRRPLMFTKFVCFSLSYSTFWSDFL</sequence>
<feature type="domain" description="Tyrosine-protein phosphatase" evidence="1">
    <location>
        <begin position="1"/>
        <end position="116"/>
    </location>
</feature>
<protein>
    <submittedName>
        <fullName evidence="2">Tyrosine-protein phosphatase domain-containing protein</fullName>
    </submittedName>
</protein>
<reference evidence="2" key="1">
    <citation type="submission" date="2016-06" db="UniProtKB">
        <authorList>
            <consortium name="WormBaseParasite"/>
        </authorList>
    </citation>
    <scope>IDENTIFICATION</scope>
</reference>
<accession>A0A183ESF6</accession>
<organism evidence="2">
    <name type="scientific">Gongylonema pulchrum</name>
    <dbReference type="NCBI Taxonomy" id="637853"/>
    <lineage>
        <taxon>Eukaryota</taxon>
        <taxon>Metazoa</taxon>
        <taxon>Ecdysozoa</taxon>
        <taxon>Nematoda</taxon>
        <taxon>Chromadorea</taxon>
        <taxon>Rhabditida</taxon>
        <taxon>Spirurina</taxon>
        <taxon>Spiruromorpha</taxon>
        <taxon>Spiruroidea</taxon>
        <taxon>Gongylonematidae</taxon>
        <taxon>Gongylonema</taxon>
    </lineage>
</organism>